<comment type="caution">
    <text evidence="6">The sequence shown here is derived from an EMBL/GenBank/DDBJ whole genome shotgun (WGS) entry which is preliminary data.</text>
</comment>
<dbReference type="InterPro" id="IPR001424">
    <property type="entry name" value="SOD_Cu_Zn_dom"/>
</dbReference>
<dbReference type="CDD" id="cd00305">
    <property type="entry name" value="Cu-Zn_Superoxide_Dismutase"/>
    <property type="match status" value="1"/>
</dbReference>
<dbReference type="Pfam" id="PF00080">
    <property type="entry name" value="Sod_Cu"/>
    <property type="match status" value="1"/>
</dbReference>
<dbReference type="RefSeq" id="WP_344705039.1">
    <property type="nucleotide sequence ID" value="NZ_BAAAZT010000077.1"/>
</dbReference>
<keyword evidence="2" id="KW-0479">Metal-binding</keyword>
<protein>
    <recommendedName>
        <fullName evidence="2">Superoxide dismutase [Cu-Zn]</fullName>
        <ecNumber evidence="2">1.15.1.1</ecNumber>
    </recommendedName>
</protein>
<evidence type="ECO:0000256" key="1">
    <source>
        <dbReference type="ARBA" id="ARBA00010457"/>
    </source>
</evidence>
<evidence type="ECO:0000256" key="2">
    <source>
        <dbReference type="RuleBase" id="RU000393"/>
    </source>
</evidence>
<dbReference type="InterPro" id="IPR036423">
    <property type="entry name" value="SOD-like_Cu/Zn_dom_sf"/>
</dbReference>
<keyword evidence="4" id="KW-0732">Signal</keyword>
<dbReference type="InterPro" id="IPR018152">
    <property type="entry name" value="SOD_Cu/Zn_BS"/>
</dbReference>
<comment type="similarity">
    <text evidence="1 2">Belongs to the Cu-Zn superoxide dismutase family.</text>
</comment>
<comment type="function">
    <text evidence="2">Destroys radicals which are normally produced within the cells and which are toxic to biological systems.</text>
</comment>
<comment type="cofactor">
    <cofactor evidence="2">
        <name>Cu cation</name>
        <dbReference type="ChEBI" id="CHEBI:23378"/>
    </cofactor>
    <text evidence="2">Binds 1 copper ion per subunit.</text>
</comment>
<sequence length="177" mass="17819">MRYTAPFSALAASLLMAASAQAADTLDVDVHRISADGVGDSLGTVTLEQSDHGLLLTPSLDGLEAGIHGFHVHQNASCEPGNNDDGESVAGLSAGGHYDPEATGTHQGPYGEGHLGDLPALSVDSSGKATLAILAPRLSLDDLDGRSLMIHAGGDNYSDEPHLGGGGARVACGVVGQ</sequence>
<feature type="domain" description="Superoxide dismutase copper/zinc binding" evidence="5">
    <location>
        <begin position="43"/>
        <end position="175"/>
    </location>
</feature>
<dbReference type="Gene3D" id="2.60.40.200">
    <property type="entry name" value="Superoxide dismutase, copper/zinc binding domain"/>
    <property type="match status" value="1"/>
</dbReference>
<evidence type="ECO:0000313" key="6">
    <source>
        <dbReference type="EMBL" id="GAA3910881.1"/>
    </source>
</evidence>
<organism evidence="6 7">
    <name type="scientific">Halomonas cibimaris</name>
    <dbReference type="NCBI Taxonomy" id="657012"/>
    <lineage>
        <taxon>Bacteria</taxon>
        <taxon>Pseudomonadati</taxon>
        <taxon>Pseudomonadota</taxon>
        <taxon>Gammaproteobacteria</taxon>
        <taxon>Oceanospirillales</taxon>
        <taxon>Halomonadaceae</taxon>
        <taxon>Halomonas</taxon>
    </lineage>
</organism>
<evidence type="ECO:0000256" key="3">
    <source>
        <dbReference type="SAM" id="MobiDB-lite"/>
    </source>
</evidence>
<keyword evidence="7" id="KW-1185">Reference proteome</keyword>
<feature type="signal peptide" evidence="4">
    <location>
        <begin position="1"/>
        <end position="22"/>
    </location>
</feature>
<dbReference type="EC" id="1.15.1.1" evidence="2"/>
<feature type="region of interest" description="Disordered" evidence="3">
    <location>
        <begin position="76"/>
        <end position="121"/>
    </location>
</feature>
<dbReference type="PANTHER" id="PTHR10003">
    <property type="entry name" value="SUPEROXIDE DISMUTASE CU-ZN -RELATED"/>
    <property type="match status" value="1"/>
</dbReference>
<dbReference type="NCBIfam" id="NF007628">
    <property type="entry name" value="PRK10290.1"/>
    <property type="match status" value="1"/>
</dbReference>
<evidence type="ECO:0000313" key="7">
    <source>
        <dbReference type="Proteomes" id="UP001500133"/>
    </source>
</evidence>
<accession>A0ABP7M333</accession>
<comment type="cofactor">
    <cofactor evidence="2">
        <name>Zn(2+)</name>
        <dbReference type="ChEBI" id="CHEBI:29105"/>
    </cofactor>
    <text evidence="2">Binds 1 zinc ion per subunit.</text>
</comment>
<gene>
    <name evidence="6" type="ORF">GCM10022228_22500</name>
</gene>
<keyword evidence="2" id="KW-0186">Copper</keyword>
<reference evidence="7" key="1">
    <citation type="journal article" date="2019" name="Int. J. Syst. Evol. Microbiol.">
        <title>The Global Catalogue of Microorganisms (GCM) 10K type strain sequencing project: providing services to taxonomists for standard genome sequencing and annotation.</title>
        <authorList>
            <consortium name="The Broad Institute Genomics Platform"/>
            <consortium name="The Broad Institute Genome Sequencing Center for Infectious Disease"/>
            <person name="Wu L."/>
            <person name="Ma J."/>
        </authorList>
    </citation>
    <scope>NUCLEOTIDE SEQUENCE [LARGE SCALE GENOMIC DNA]</scope>
    <source>
        <strain evidence="7">JCM 16914</strain>
    </source>
</reference>
<name>A0ABP7M333_9GAMM</name>
<comment type="catalytic activity">
    <reaction evidence="2">
        <text>2 superoxide + 2 H(+) = H2O2 + O2</text>
        <dbReference type="Rhea" id="RHEA:20696"/>
        <dbReference type="ChEBI" id="CHEBI:15378"/>
        <dbReference type="ChEBI" id="CHEBI:15379"/>
        <dbReference type="ChEBI" id="CHEBI:16240"/>
        <dbReference type="ChEBI" id="CHEBI:18421"/>
        <dbReference type="EC" id="1.15.1.1"/>
    </reaction>
</comment>
<keyword evidence="2" id="KW-0862">Zinc</keyword>
<proteinExistence type="inferred from homology"/>
<keyword evidence="2" id="KW-0560">Oxidoreductase</keyword>
<dbReference type="Proteomes" id="UP001500133">
    <property type="component" value="Unassembled WGS sequence"/>
</dbReference>
<feature type="chain" id="PRO_5046296495" description="Superoxide dismutase [Cu-Zn]" evidence="4">
    <location>
        <begin position="23"/>
        <end position="177"/>
    </location>
</feature>
<dbReference type="EMBL" id="BAAAZT010000077">
    <property type="protein sequence ID" value="GAA3910881.1"/>
    <property type="molecule type" value="Genomic_DNA"/>
</dbReference>
<dbReference type="SUPFAM" id="SSF49329">
    <property type="entry name" value="Cu,Zn superoxide dismutase-like"/>
    <property type="match status" value="1"/>
</dbReference>
<evidence type="ECO:0000259" key="5">
    <source>
        <dbReference type="Pfam" id="PF00080"/>
    </source>
</evidence>
<dbReference type="InterPro" id="IPR024134">
    <property type="entry name" value="SOD_Cu/Zn_/chaperone"/>
</dbReference>
<evidence type="ECO:0000256" key="4">
    <source>
        <dbReference type="SAM" id="SignalP"/>
    </source>
</evidence>
<dbReference type="PROSITE" id="PS00332">
    <property type="entry name" value="SOD_CU_ZN_2"/>
    <property type="match status" value="1"/>
</dbReference>